<comment type="caution">
    <text evidence="1">The sequence shown here is derived from an EMBL/GenBank/DDBJ whole genome shotgun (WGS) entry which is preliminary data.</text>
</comment>
<dbReference type="AlphaFoldDB" id="A0A0T6DTZ2"/>
<evidence type="ECO:0000313" key="1">
    <source>
        <dbReference type="EMBL" id="KRU23267.1"/>
    </source>
</evidence>
<protein>
    <submittedName>
        <fullName evidence="1">Uncharacterized protein</fullName>
    </submittedName>
</protein>
<reference evidence="1 2" key="1">
    <citation type="submission" date="2015-11" db="EMBL/GenBank/DDBJ databases">
        <title>Permanent draft genome of Psychrobacter piscatorii LQ58.</title>
        <authorList>
            <person name="Zhou M."/>
            <person name="Dong B."/>
            <person name="Liu Q."/>
        </authorList>
    </citation>
    <scope>NUCLEOTIDE SEQUENCE [LARGE SCALE GENOMIC DNA]</scope>
    <source>
        <strain evidence="1 2">LQ58</strain>
    </source>
</reference>
<dbReference type="EMBL" id="LNDJ01000047">
    <property type="protein sequence ID" value="KRU23267.1"/>
    <property type="molecule type" value="Genomic_DNA"/>
</dbReference>
<dbReference type="RefSeq" id="WP_058023902.1">
    <property type="nucleotide sequence ID" value="NZ_LNDJ01000047.1"/>
</dbReference>
<dbReference type="Proteomes" id="UP000051202">
    <property type="component" value="Unassembled WGS sequence"/>
</dbReference>
<keyword evidence="2" id="KW-1185">Reference proteome</keyword>
<name>A0A0T6DTZ2_9GAMM</name>
<organism evidence="1 2">
    <name type="scientific">Psychrobacter piscatorii</name>
    <dbReference type="NCBI Taxonomy" id="554343"/>
    <lineage>
        <taxon>Bacteria</taxon>
        <taxon>Pseudomonadati</taxon>
        <taxon>Pseudomonadota</taxon>
        <taxon>Gammaproteobacteria</taxon>
        <taxon>Moraxellales</taxon>
        <taxon>Moraxellaceae</taxon>
        <taxon>Psychrobacter</taxon>
    </lineage>
</organism>
<proteinExistence type="predicted"/>
<gene>
    <name evidence="1" type="ORF">AS194_04880</name>
</gene>
<dbReference type="STRING" id="554343.AS194_04880"/>
<sequence>MALQTNQTKKNKVSTIAGDFWLKYNPHRKAKNMTGKLADDKNSTRKYRSSNVHLFDGGKTNG</sequence>
<accession>A0A0T6DTZ2</accession>
<evidence type="ECO:0000313" key="2">
    <source>
        <dbReference type="Proteomes" id="UP000051202"/>
    </source>
</evidence>